<accession>A0A9P0JM43</accession>
<dbReference type="Proteomes" id="UP001152888">
    <property type="component" value="Unassembled WGS sequence"/>
</dbReference>
<keyword evidence="2" id="KW-1185">Reference proteome</keyword>
<evidence type="ECO:0000313" key="1">
    <source>
        <dbReference type="EMBL" id="CAH1957413.1"/>
    </source>
</evidence>
<reference evidence="1" key="1">
    <citation type="submission" date="2022-03" db="EMBL/GenBank/DDBJ databases">
        <authorList>
            <person name="Sayadi A."/>
        </authorList>
    </citation>
    <scope>NUCLEOTIDE SEQUENCE</scope>
</reference>
<proteinExistence type="predicted"/>
<sequence length="93" mass="10393">IYYLFSLAQIKRTTGNIIEGNTGSLVIVYTGKKNPPQYLSTAKFSDTTEGKPLLGVGEHTLSDFIYAVIRQRKFHSSICCLLFSIGFMNEILI</sequence>
<name>A0A9P0JM43_ACAOB</name>
<evidence type="ECO:0000313" key="2">
    <source>
        <dbReference type="Proteomes" id="UP001152888"/>
    </source>
</evidence>
<protein>
    <submittedName>
        <fullName evidence="1">Uncharacterized protein</fullName>
    </submittedName>
</protein>
<gene>
    <name evidence="1" type="ORF">ACAOBT_LOCUS2078</name>
</gene>
<organism evidence="1 2">
    <name type="scientific">Acanthoscelides obtectus</name>
    <name type="common">Bean weevil</name>
    <name type="synonym">Bruchus obtectus</name>
    <dbReference type="NCBI Taxonomy" id="200917"/>
    <lineage>
        <taxon>Eukaryota</taxon>
        <taxon>Metazoa</taxon>
        <taxon>Ecdysozoa</taxon>
        <taxon>Arthropoda</taxon>
        <taxon>Hexapoda</taxon>
        <taxon>Insecta</taxon>
        <taxon>Pterygota</taxon>
        <taxon>Neoptera</taxon>
        <taxon>Endopterygota</taxon>
        <taxon>Coleoptera</taxon>
        <taxon>Polyphaga</taxon>
        <taxon>Cucujiformia</taxon>
        <taxon>Chrysomeloidea</taxon>
        <taxon>Chrysomelidae</taxon>
        <taxon>Bruchinae</taxon>
        <taxon>Bruchini</taxon>
        <taxon>Acanthoscelides</taxon>
    </lineage>
</organism>
<comment type="caution">
    <text evidence="1">The sequence shown here is derived from an EMBL/GenBank/DDBJ whole genome shotgun (WGS) entry which is preliminary data.</text>
</comment>
<dbReference type="AlphaFoldDB" id="A0A9P0JM43"/>
<feature type="non-terminal residue" evidence="1">
    <location>
        <position position="1"/>
    </location>
</feature>
<dbReference type="EMBL" id="CAKOFQ010006670">
    <property type="protein sequence ID" value="CAH1957413.1"/>
    <property type="molecule type" value="Genomic_DNA"/>
</dbReference>